<evidence type="ECO:0000313" key="2">
    <source>
        <dbReference type="EMBL" id="EER17586.1"/>
    </source>
</evidence>
<proteinExistence type="predicted"/>
<gene>
    <name evidence="2" type="ORF">Pmar_PMAR001616</name>
</gene>
<dbReference type="GeneID" id="9063005"/>
<feature type="region of interest" description="Disordered" evidence="1">
    <location>
        <begin position="1"/>
        <end position="60"/>
    </location>
</feature>
<reference evidence="2 3" key="1">
    <citation type="submission" date="2008-07" db="EMBL/GenBank/DDBJ databases">
        <authorList>
            <person name="El-Sayed N."/>
            <person name="Caler E."/>
            <person name="Inman J."/>
            <person name="Amedeo P."/>
            <person name="Hass B."/>
            <person name="Wortman J."/>
        </authorList>
    </citation>
    <scope>NUCLEOTIDE SEQUENCE [LARGE SCALE GENOMIC DNA]</scope>
    <source>
        <strain evidence="3">ATCC 50983 / TXsc</strain>
    </source>
</reference>
<dbReference type="Proteomes" id="UP000007800">
    <property type="component" value="Unassembled WGS sequence"/>
</dbReference>
<keyword evidence="3" id="KW-1185">Reference proteome</keyword>
<name>C5KD58_PERM5</name>
<accession>C5KD58</accession>
<evidence type="ECO:0000313" key="3">
    <source>
        <dbReference type="Proteomes" id="UP000007800"/>
    </source>
</evidence>
<protein>
    <submittedName>
        <fullName evidence="2">Uncharacterized protein</fullName>
    </submittedName>
</protein>
<dbReference type="EMBL" id="GG672014">
    <property type="protein sequence ID" value="EER17586.1"/>
    <property type="molecule type" value="Genomic_DNA"/>
</dbReference>
<dbReference type="InParanoid" id="C5KD58"/>
<sequence length="60" mass="6696">MVPEPTKEQPAKTSSVPPPVGVASKSPVMQEVDDENFHSQRRGPRFAFLSQFDRSASPRR</sequence>
<organism evidence="3">
    <name type="scientific">Perkinsus marinus (strain ATCC 50983 / TXsc)</name>
    <dbReference type="NCBI Taxonomy" id="423536"/>
    <lineage>
        <taxon>Eukaryota</taxon>
        <taxon>Sar</taxon>
        <taxon>Alveolata</taxon>
        <taxon>Perkinsozoa</taxon>
        <taxon>Perkinsea</taxon>
        <taxon>Perkinsida</taxon>
        <taxon>Perkinsidae</taxon>
        <taxon>Perkinsus</taxon>
    </lineage>
</organism>
<feature type="non-terminal residue" evidence="2">
    <location>
        <position position="60"/>
    </location>
</feature>
<evidence type="ECO:0000256" key="1">
    <source>
        <dbReference type="SAM" id="MobiDB-lite"/>
    </source>
</evidence>
<dbReference type="AlphaFoldDB" id="C5KD58"/>
<feature type="compositionally biased region" description="Basic and acidic residues" evidence="1">
    <location>
        <begin position="1"/>
        <end position="10"/>
    </location>
</feature>
<dbReference type="RefSeq" id="XP_002785790.1">
    <property type="nucleotide sequence ID" value="XM_002785744.1"/>
</dbReference>